<dbReference type="STRING" id="1174501.SAMN05216192_1052"/>
<dbReference type="Proteomes" id="UP000199050">
    <property type="component" value="Unassembled WGS sequence"/>
</dbReference>
<sequence>MSNQSNTTPLVEDSLENTSVNKLKHILLKENPILFLGAGFSFGAKMASGEPIPLGDQLKNKLLCGLLKIDKDTDVYKELSNYSLSKVCEYIEYEFNRDFLNDFICELFKNSVPADYHKDFCKYNWSKIYTTNIDDMLETVFRQNNKEILVQNRSRASTLRKNCTQYIKLHGCVQNPSEGFTFSTSEYIDSMLSHQDFRFSSFNIDIQKEHFIFIGTSFDEINIDYYLNLYKNAGFSSRGQLFFITPNPSLMLQSKIKQLKGNMICWTTETFIKYIEEEIYQHVDKSRNTEKRLFHRGFITYDYYNREYNSTNLIEGKLYSGFEPVVDDIISEWDFRHPLVNEIKGDILNRKYSHYTIYGKSLVGKSCCLLRLGQELYKEGYCVILFNGREFDTTALKEFIAQNKTKTRFVILIDNASYYYNNISNFKNYFSGKDVYFITTSRTYLHIRKRYALLNSSFKEYYFDSEINTIYAQEIINRLSEKGFLGELSKIDNLNERIQYFTRKNDLMSAMLEMTYGKGFIKRFNRQLESEFNRNDLRLKSFLLDLAIFDKAELASYPVELIAMVYKTNTNDLIEKSTNFVKQTKNKNYRLRSGYFTAKILGLWGKEAILKNVKDILIAISPQIIENSNNYWAEMFETLLKEKFLSKILRIDKIQTRKLLVELQSYFSETSYYWLQLGLAEQKLNEYEKALNHFRQAEAISPNSYHVQHAIGRNFMRQANSMNDSIDAIDLFKEGENIILSLINEKELFQAKSHSVHCYLFEKIYFLKKFNIIPTNEELKDMKKYLDQLTEKDEEGAMVKDINNYFYNYLNGIGKLGMIKIKLTDLNKYQFIFQEYEKDLVLDFDVE</sequence>
<name>A0A1G8K1C3_9BACL</name>
<dbReference type="Gene3D" id="1.25.40.10">
    <property type="entry name" value="Tetratricopeptide repeat domain"/>
    <property type="match status" value="1"/>
</dbReference>
<keyword evidence="1" id="KW-0802">TPR repeat</keyword>
<evidence type="ECO:0000313" key="4">
    <source>
        <dbReference type="Proteomes" id="UP000199050"/>
    </source>
</evidence>
<proteinExistence type="predicted"/>
<dbReference type="PROSITE" id="PS50005">
    <property type="entry name" value="TPR"/>
    <property type="match status" value="1"/>
</dbReference>
<accession>A0A1G8K1C3</accession>
<dbReference type="OrthoDB" id="78172at2"/>
<reference evidence="4" key="1">
    <citation type="submission" date="2016-10" db="EMBL/GenBank/DDBJ databases">
        <authorList>
            <person name="Varghese N."/>
            <person name="Submissions S."/>
        </authorList>
    </citation>
    <scope>NUCLEOTIDE SEQUENCE [LARGE SCALE GENOMIC DNA]</scope>
    <source>
        <strain evidence="4">CGMCC 1.11012</strain>
    </source>
</reference>
<dbReference type="InterPro" id="IPR016059">
    <property type="entry name" value="DNA_ligase_ATP-dep_CS"/>
</dbReference>
<dbReference type="PROSITE" id="PS00333">
    <property type="entry name" value="DNA_LIGASE_A2"/>
    <property type="match status" value="1"/>
</dbReference>
<dbReference type="SUPFAM" id="SSF48452">
    <property type="entry name" value="TPR-like"/>
    <property type="match status" value="1"/>
</dbReference>
<dbReference type="EMBL" id="FNDX01000005">
    <property type="protein sequence ID" value="SDI37218.1"/>
    <property type="molecule type" value="Genomic_DNA"/>
</dbReference>
<dbReference type="InterPro" id="IPR057574">
    <property type="entry name" value="nSTAND_NTPase5_dom"/>
</dbReference>
<dbReference type="InterPro" id="IPR019734">
    <property type="entry name" value="TPR_rpt"/>
</dbReference>
<dbReference type="Pfam" id="PF25199">
    <property type="entry name" value="nSTAND_NTPase5"/>
    <property type="match status" value="1"/>
</dbReference>
<keyword evidence="4" id="KW-1185">Reference proteome</keyword>
<evidence type="ECO:0000259" key="2">
    <source>
        <dbReference type="Pfam" id="PF25199"/>
    </source>
</evidence>
<dbReference type="Pfam" id="PF13289">
    <property type="entry name" value="SIR2_2"/>
    <property type="match status" value="1"/>
</dbReference>
<dbReference type="RefSeq" id="WP_090713175.1">
    <property type="nucleotide sequence ID" value="NZ_FNDX01000005.1"/>
</dbReference>
<feature type="domain" description="Novel STAND NTPase 5" evidence="2">
    <location>
        <begin position="319"/>
        <end position="444"/>
    </location>
</feature>
<protein>
    <submittedName>
        <fullName evidence="3">SIR2-like domain-containing protein</fullName>
    </submittedName>
</protein>
<dbReference type="AlphaFoldDB" id="A0A1G8K1C3"/>
<feature type="repeat" description="TPR" evidence="1">
    <location>
        <begin position="671"/>
        <end position="704"/>
    </location>
</feature>
<organism evidence="3 4">
    <name type="scientific">Paenibacillus typhae</name>
    <dbReference type="NCBI Taxonomy" id="1174501"/>
    <lineage>
        <taxon>Bacteria</taxon>
        <taxon>Bacillati</taxon>
        <taxon>Bacillota</taxon>
        <taxon>Bacilli</taxon>
        <taxon>Bacillales</taxon>
        <taxon>Paenibacillaceae</taxon>
        <taxon>Paenibacillus</taxon>
    </lineage>
</organism>
<evidence type="ECO:0000256" key="1">
    <source>
        <dbReference type="PROSITE-ProRule" id="PRU00339"/>
    </source>
</evidence>
<dbReference type="InterPro" id="IPR011990">
    <property type="entry name" value="TPR-like_helical_dom_sf"/>
</dbReference>
<dbReference type="InterPro" id="IPR027417">
    <property type="entry name" value="P-loop_NTPase"/>
</dbReference>
<evidence type="ECO:0000313" key="3">
    <source>
        <dbReference type="EMBL" id="SDI37218.1"/>
    </source>
</evidence>
<dbReference type="GO" id="GO:0003909">
    <property type="term" value="F:DNA ligase activity"/>
    <property type="evidence" value="ECO:0007669"/>
    <property type="project" value="InterPro"/>
</dbReference>
<gene>
    <name evidence="3" type="ORF">SAMN05216192_1052</name>
</gene>
<dbReference type="SUPFAM" id="SSF52540">
    <property type="entry name" value="P-loop containing nucleoside triphosphate hydrolases"/>
    <property type="match status" value="1"/>
</dbReference>
<dbReference type="SMART" id="SM00028">
    <property type="entry name" value="TPR"/>
    <property type="match status" value="1"/>
</dbReference>